<protein>
    <submittedName>
        <fullName evidence="9">E4 ORF E fiber protein</fullName>
    </submittedName>
</protein>
<dbReference type="GO" id="GO:0042025">
    <property type="term" value="C:host cell nucleus"/>
    <property type="evidence" value="ECO:0007669"/>
    <property type="project" value="UniProtKB-SubCell"/>
</dbReference>
<keyword evidence="5" id="KW-1048">Host nucleus</keyword>
<evidence type="ECO:0000256" key="4">
    <source>
        <dbReference type="ARBA" id="ARBA00022518"/>
    </source>
</evidence>
<comment type="subunit">
    <text evidence="8">Interacts with E1B-55k.</text>
</comment>
<evidence type="ECO:0000256" key="7">
    <source>
        <dbReference type="ARBA" id="ARBA00044723"/>
    </source>
</evidence>
<dbReference type="Pfam" id="PF04528">
    <property type="entry name" value="Adeno_E4_34"/>
    <property type="match status" value="1"/>
</dbReference>
<comment type="subcellular location">
    <subcellularLocation>
        <location evidence="2">Host cytoplasm</location>
    </subcellularLocation>
    <subcellularLocation>
        <location evidence="1">Host nucleus</location>
    </subcellularLocation>
</comment>
<dbReference type="Proteomes" id="UP000664909">
    <property type="component" value="Segment"/>
</dbReference>
<organismHost>
    <name type="scientific">Bos taurus</name>
    <name type="common">Bovine</name>
    <dbReference type="NCBI Taxonomy" id="9913"/>
</organismHost>
<evidence type="ECO:0000256" key="1">
    <source>
        <dbReference type="ARBA" id="ARBA00004147"/>
    </source>
</evidence>
<evidence type="ECO:0000256" key="3">
    <source>
        <dbReference type="ARBA" id="ARBA00006872"/>
    </source>
</evidence>
<dbReference type="InterPro" id="IPR007615">
    <property type="entry name" value="Adenovirus_E4_30/34"/>
</dbReference>
<keyword evidence="6" id="KW-1035">Host cytoplasm</keyword>
<evidence type="ECO:0000256" key="5">
    <source>
        <dbReference type="ARBA" id="ARBA00022562"/>
    </source>
</evidence>
<accession>A0A9W4BU05</accession>
<proteinExistence type="inferred from homology"/>
<evidence type="ECO:0000256" key="2">
    <source>
        <dbReference type="ARBA" id="ARBA00004192"/>
    </source>
</evidence>
<reference evidence="9" key="1">
    <citation type="submission" date="2021-03" db="EMBL/GenBank/DDBJ databases">
        <title>First isolation, molecular characterization, and serological survey of bovine adenovirus type 2 in Japan.</title>
        <authorList>
            <person name="Kumagai A."/>
            <person name="Hatama S."/>
        </authorList>
    </citation>
    <scope>NUCLEOTIDE SEQUENCE</scope>
    <source>
        <strain evidence="9">KY19-1</strain>
    </source>
</reference>
<name>A0A9W4BU05_ADEB2</name>
<organism evidence="9">
    <name type="scientific">Bovine adenovirus 2</name>
    <name type="common">BAdV-2</name>
    <name type="synonym">Mastadenovirus bos2</name>
    <dbReference type="NCBI Taxonomy" id="114429"/>
    <lineage>
        <taxon>Viruses</taxon>
        <taxon>Varidnaviria</taxon>
        <taxon>Bamfordvirae</taxon>
        <taxon>Preplasmiviricota</taxon>
        <taxon>Polisuviricotina</taxon>
        <taxon>Pharingeaviricetes</taxon>
        <taxon>Rowavirales</taxon>
        <taxon>Adenoviridae</taxon>
        <taxon>Mastadenovirus</taxon>
        <taxon>Mastadenovirus bovidae</taxon>
        <taxon>Ovine mastadenovirus A</taxon>
    </lineage>
</organism>
<evidence type="ECO:0000313" key="9">
    <source>
        <dbReference type="EMBL" id="BCT90789.1"/>
    </source>
</evidence>
<evidence type="ECO:0000256" key="8">
    <source>
        <dbReference type="ARBA" id="ARBA00044760"/>
    </source>
</evidence>
<keyword evidence="4" id="KW-0244">Early protein</keyword>
<evidence type="ECO:0000256" key="6">
    <source>
        <dbReference type="ARBA" id="ARBA00023200"/>
    </source>
</evidence>
<comment type="function">
    <text evidence="7">Plays a major role to prevent cellular inhibition of viral genome replication by nuclear bodies. Assembles an SCF-like E3 ubiquitin ligase complex based on the cellular proteins ELOB, ELOC, CUL5 and RBX1, in cooperation with viral E1B-55K. This viral RING-type ligase ubiquitinates cellular substrates prior to proteasomal degradation: p53/TP53, LIG4, MRE11-RAD50-NBS1 (MRN) complex, ITGA3, DAXX and BLM.</text>
</comment>
<sequence>MLCLSRPTYQHKIIGYVAAPLSCLPLAMNQEFPIPWKHILPSWEYSLLKNYLCIASRFKIEWDGDLALMVRHNQPLLWSVCCHDQHENTLQAFARRVVVTQLLKELVGGFEYNLKFPFYRKIVNKNLSFRILYEGSLVFRGKHLIFVKINYWGDISRIRKLKFNNAVICRGFTGVYLVLFCDSCNNMTEYSARLCAANTRVKLVLVAHNCDTFSLEASEYERRKQIDIQKLTYKPCVCL</sequence>
<dbReference type="EMBL" id="LC621239">
    <property type="protein sequence ID" value="BCT90789.1"/>
    <property type="molecule type" value="Genomic_DNA"/>
</dbReference>
<dbReference type="GO" id="GO:0030430">
    <property type="term" value="C:host cell cytoplasm"/>
    <property type="evidence" value="ECO:0007669"/>
    <property type="project" value="UniProtKB-SubCell"/>
</dbReference>
<comment type="similarity">
    <text evidence="3">Belongs to the adenoviridae E4 30 to 34 kDa protein family.</text>
</comment>